<evidence type="ECO:0000313" key="5">
    <source>
        <dbReference type="Proteomes" id="UP001566204"/>
    </source>
</evidence>
<evidence type="ECO:0000256" key="1">
    <source>
        <dbReference type="SAM" id="Phobius"/>
    </source>
</evidence>
<accession>A0A4U9VN67</accession>
<name>A0A4U9VN67_9SPHI</name>
<proteinExistence type="predicted"/>
<evidence type="ECO:0000313" key="2">
    <source>
        <dbReference type="EMBL" id="MEZ0453488.1"/>
    </source>
</evidence>
<dbReference type="Proteomes" id="UP000308196">
    <property type="component" value="Chromosome"/>
</dbReference>
<evidence type="ECO:0000313" key="3">
    <source>
        <dbReference type="EMBL" id="VTR47082.1"/>
    </source>
</evidence>
<dbReference type="EMBL" id="JBEOQB010000005">
    <property type="protein sequence ID" value="MEZ0453488.1"/>
    <property type="molecule type" value="Genomic_DNA"/>
</dbReference>
<keyword evidence="1" id="KW-1133">Transmembrane helix</keyword>
<feature type="transmembrane region" description="Helical" evidence="1">
    <location>
        <begin position="15"/>
        <end position="37"/>
    </location>
</feature>
<organism evidence="3 4">
    <name type="scientific">Sphingobacterium thalpophilum</name>
    <dbReference type="NCBI Taxonomy" id="259"/>
    <lineage>
        <taxon>Bacteria</taxon>
        <taxon>Pseudomonadati</taxon>
        <taxon>Bacteroidota</taxon>
        <taxon>Sphingobacteriia</taxon>
        <taxon>Sphingobacteriales</taxon>
        <taxon>Sphingobacteriaceae</taxon>
        <taxon>Sphingobacterium</taxon>
    </lineage>
</organism>
<reference evidence="2 5" key="2">
    <citation type="submission" date="2024-06" db="EMBL/GenBank/DDBJ databases">
        <title>Soil Sphingobacterium thalpophilum.</title>
        <authorList>
            <person name="Yang J."/>
            <person name="Li J."/>
        </authorList>
    </citation>
    <scope>NUCLEOTIDE SEQUENCE [LARGE SCALE GENOMIC DNA]</scope>
    <source>
        <strain evidence="2 5">22g91tb</strain>
    </source>
</reference>
<protein>
    <submittedName>
        <fullName evidence="3">Uncharacterized protein</fullName>
    </submittedName>
</protein>
<reference evidence="3 4" key="1">
    <citation type="submission" date="2019-05" db="EMBL/GenBank/DDBJ databases">
        <authorList>
            <consortium name="Pathogen Informatics"/>
        </authorList>
    </citation>
    <scope>NUCLEOTIDE SEQUENCE [LARGE SCALE GENOMIC DNA]</scope>
    <source>
        <strain evidence="3 4">NCTC11429</strain>
    </source>
</reference>
<dbReference type="RefSeq" id="WP_028068894.1">
    <property type="nucleotide sequence ID" value="NZ_CP141191.1"/>
</dbReference>
<dbReference type="Proteomes" id="UP001566204">
    <property type="component" value="Unassembled WGS sequence"/>
</dbReference>
<keyword evidence="5" id="KW-1185">Reference proteome</keyword>
<evidence type="ECO:0000313" key="4">
    <source>
        <dbReference type="Proteomes" id="UP000308196"/>
    </source>
</evidence>
<dbReference type="KEGG" id="stha:NCTC11429_03471"/>
<dbReference type="STRING" id="1123265.GCA_000686625_01346"/>
<dbReference type="GeneID" id="78464139"/>
<sequence length="78" mass="8004">MYLLEGSFGSENTAMLGLFLLVVGAITIGIALLVIIIGSIIKSGKKSVKFNINPWLKVLLGGISAMIAGGVVCGIALN</sequence>
<keyword evidence="1" id="KW-0812">Transmembrane</keyword>
<dbReference type="EMBL" id="LR590484">
    <property type="protein sequence ID" value="VTR47082.1"/>
    <property type="molecule type" value="Genomic_DNA"/>
</dbReference>
<feature type="transmembrane region" description="Helical" evidence="1">
    <location>
        <begin position="58"/>
        <end position="77"/>
    </location>
</feature>
<keyword evidence="1" id="KW-0472">Membrane</keyword>
<gene>
    <name evidence="2" type="ORF">ABTW24_17990</name>
    <name evidence="3" type="ORF">NCTC11429_03471</name>
</gene>
<dbReference type="AlphaFoldDB" id="A0A4U9VN67"/>